<feature type="domain" description="Transposase IS204/IS1001/IS1096/IS1165 DDE" evidence="1">
    <location>
        <begin position="10"/>
        <end position="98"/>
    </location>
</feature>
<dbReference type="Pfam" id="PF01610">
    <property type="entry name" value="DDE_Tnp_ISL3"/>
    <property type="match status" value="1"/>
</dbReference>
<organism evidence="2 3">
    <name type="scientific">Maribacter ulvicola</name>
    <dbReference type="NCBI Taxonomy" id="228959"/>
    <lineage>
        <taxon>Bacteria</taxon>
        <taxon>Pseudomonadati</taxon>
        <taxon>Bacteroidota</taxon>
        <taxon>Flavobacteriia</taxon>
        <taxon>Flavobacteriales</taxon>
        <taxon>Flavobacteriaceae</taxon>
        <taxon>Maribacter</taxon>
    </lineage>
</organism>
<proteinExistence type="predicted"/>
<reference evidence="3" key="1">
    <citation type="submission" date="2017-01" db="EMBL/GenBank/DDBJ databases">
        <authorList>
            <person name="Varghese N."/>
            <person name="Submissions S."/>
        </authorList>
    </citation>
    <scope>NUCLEOTIDE SEQUENCE [LARGE SCALE GENOMIC DNA]</scope>
    <source>
        <strain evidence="3">DSM 15366</strain>
    </source>
</reference>
<evidence type="ECO:0000259" key="1">
    <source>
        <dbReference type="Pfam" id="PF01610"/>
    </source>
</evidence>
<evidence type="ECO:0000313" key="2">
    <source>
        <dbReference type="EMBL" id="SIQ15436.1"/>
    </source>
</evidence>
<dbReference type="Proteomes" id="UP000186953">
    <property type="component" value="Unassembled WGS sequence"/>
</dbReference>
<dbReference type="RefSeq" id="WP_262493989.1">
    <property type="nucleotide sequence ID" value="NZ_FTMA01000001.1"/>
</dbReference>
<dbReference type="STRING" id="228959.SAMN05421797_101875"/>
<sequence>MFPNNIGSHLSLDETAFSNGDLYTVLTNKKEKGKKGVIITMIKGTKVEAVIAILHKIPLKQRKKFKEVTLDMAGNIGLIVKKSFPNATLAVDRLHVQKTGPGCIAGN</sequence>
<dbReference type="InterPro" id="IPR002560">
    <property type="entry name" value="Transposase_DDE"/>
</dbReference>
<dbReference type="AlphaFoldDB" id="A0A1N6QGE8"/>
<protein>
    <submittedName>
        <fullName evidence="2">Transposase</fullName>
    </submittedName>
</protein>
<evidence type="ECO:0000313" key="3">
    <source>
        <dbReference type="Proteomes" id="UP000186953"/>
    </source>
</evidence>
<name>A0A1N6QGE8_9FLAO</name>
<gene>
    <name evidence="2" type="ORF">SAMN05421797_101875</name>
</gene>
<accession>A0A1N6QGE8</accession>
<dbReference type="EMBL" id="FTMA01000001">
    <property type="protein sequence ID" value="SIQ15436.1"/>
    <property type="molecule type" value="Genomic_DNA"/>
</dbReference>
<keyword evidence="3" id="KW-1185">Reference proteome</keyword>